<dbReference type="GO" id="GO:0042632">
    <property type="term" value="P:cholesterol homeostasis"/>
    <property type="evidence" value="ECO:0007669"/>
    <property type="project" value="TreeGrafter"/>
</dbReference>
<dbReference type="InParanoid" id="A0A6P5JEI2"/>
<accession>A0A6P5JEI2</accession>
<evidence type="ECO:0000256" key="1">
    <source>
        <dbReference type="ARBA" id="ARBA00022803"/>
    </source>
</evidence>
<proteinExistence type="predicted"/>
<dbReference type="Pfam" id="PF10300">
    <property type="entry name" value="Iml2-TPR_39"/>
    <property type="match status" value="1"/>
</dbReference>
<dbReference type="AlphaFoldDB" id="A0A6P5JEI2"/>
<dbReference type="RefSeq" id="XP_020832625.1">
    <property type="nucleotide sequence ID" value="XM_020976966.1"/>
</dbReference>
<dbReference type="PANTHER" id="PTHR31859">
    <property type="entry name" value="TETRATRICOPEPTIDE REPEAT PROTEIN 39 FAMILY MEMBER"/>
    <property type="match status" value="1"/>
</dbReference>
<gene>
    <name evidence="3" type="primary">LOC110201380</name>
</gene>
<protein>
    <submittedName>
        <fullName evidence="3">Tetratricopeptide repeat protein 39B-like isoform X1</fullName>
    </submittedName>
</protein>
<keyword evidence="1" id="KW-0802">TPR repeat</keyword>
<dbReference type="KEGG" id="pcw:110201380"/>
<evidence type="ECO:0000313" key="3">
    <source>
        <dbReference type="RefSeq" id="XP_020832625.1"/>
    </source>
</evidence>
<reference evidence="3" key="1">
    <citation type="submission" date="2025-08" db="UniProtKB">
        <authorList>
            <consortium name="RefSeq"/>
        </authorList>
    </citation>
    <scope>IDENTIFICATION</scope>
    <source>
        <tissue evidence="3">Spleen</tissue>
    </source>
</reference>
<dbReference type="GO" id="GO:0090181">
    <property type="term" value="P:regulation of cholesterol metabolic process"/>
    <property type="evidence" value="ECO:0007669"/>
    <property type="project" value="TreeGrafter"/>
</dbReference>
<dbReference type="Proteomes" id="UP000515140">
    <property type="component" value="Unplaced"/>
</dbReference>
<dbReference type="InterPro" id="IPR019412">
    <property type="entry name" value="IML2/TPR_39"/>
</dbReference>
<evidence type="ECO:0000313" key="2">
    <source>
        <dbReference type="Proteomes" id="UP000515140"/>
    </source>
</evidence>
<sequence length="165" mass="19020">MTVKRSCRNFFRHCARIGPMPASEEVIDQSMSREPDPGVESTENIVMKLCLYVTFHLWRQSKINTRAFLTFDAGDIELANTTMNEVLKTCENFRKKSSLFNSLSHLIYKRRISQVTEEEFHAEICYAQSLSLKALLILLQDESMLGFLKSGISFGLSYQIYKDCQ</sequence>
<name>A0A6P5JEI2_PHACI</name>
<organism evidence="2 3">
    <name type="scientific">Phascolarctos cinereus</name>
    <name type="common">Koala</name>
    <dbReference type="NCBI Taxonomy" id="38626"/>
    <lineage>
        <taxon>Eukaryota</taxon>
        <taxon>Metazoa</taxon>
        <taxon>Chordata</taxon>
        <taxon>Craniata</taxon>
        <taxon>Vertebrata</taxon>
        <taxon>Euteleostomi</taxon>
        <taxon>Mammalia</taxon>
        <taxon>Metatheria</taxon>
        <taxon>Diprotodontia</taxon>
        <taxon>Phascolarctidae</taxon>
        <taxon>Phascolarctos</taxon>
    </lineage>
</organism>
<dbReference type="GO" id="GO:0010887">
    <property type="term" value="P:negative regulation of cholesterol storage"/>
    <property type="evidence" value="ECO:0007669"/>
    <property type="project" value="TreeGrafter"/>
</dbReference>
<dbReference type="GeneID" id="110201380"/>
<dbReference type="PANTHER" id="PTHR31859:SF5">
    <property type="entry name" value="TETRATRICOPEPTIDE REPEAT DOMAIN 39D"/>
    <property type="match status" value="1"/>
</dbReference>
<dbReference type="GO" id="GO:0010874">
    <property type="term" value="P:regulation of cholesterol efflux"/>
    <property type="evidence" value="ECO:0007669"/>
    <property type="project" value="TreeGrafter"/>
</dbReference>
<keyword evidence="2" id="KW-1185">Reference proteome</keyword>